<name>C5BQC8_TERTT</name>
<proteinExistence type="predicted"/>
<gene>
    <name evidence="1" type="ordered locus">TERTU_0976</name>
</gene>
<dbReference type="Pfam" id="PF06175">
    <property type="entry name" value="MiaE"/>
    <property type="match status" value="1"/>
</dbReference>
<reference evidence="1 2" key="1">
    <citation type="journal article" date="2009" name="PLoS ONE">
        <title>The complete genome of Teredinibacter turnerae T7901: an intracellular endosymbiont of marine wood-boring bivalves (shipworms).</title>
        <authorList>
            <person name="Yang J.C."/>
            <person name="Madupu R."/>
            <person name="Durkin A.S."/>
            <person name="Ekborg N.A."/>
            <person name="Pedamallu C.S."/>
            <person name="Hostetler J.B."/>
            <person name="Radune D."/>
            <person name="Toms B.S."/>
            <person name="Henrissat B."/>
            <person name="Coutinho P.M."/>
            <person name="Schwarz S."/>
            <person name="Field L."/>
            <person name="Trindade-Silva A.E."/>
            <person name="Soares C.A.G."/>
            <person name="Elshahawi S."/>
            <person name="Hanora A."/>
            <person name="Schmidt E.W."/>
            <person name="Haygood M.G."/>
            <person name="Posfai J."/>
            <person name="Benner J."/>
            <person name="Madinger C."/>
            <person name="Nove J."/>
            <person name="Anton B."/>
            <person name="Chaudhary K."/>
            <person name="Foster J."/>
            <person name="Holman A."/>
            <person name="Kumar S."/>
            <person name="Lessard P.A."/>
            <person name="Luyten Y.A."/>
            <person name="Slatko B."/>
            <person name="Wood N."/>
            <person name="Wu B."/>
            <person name="Teplitski M."/>
            <person name="Mougous J.D."/>
            <person name="Ward N."/>
            <person name="Eisen J.A."/>
            <person name="Badger J.H."/>
            <person name="Distel D.L."/>
        </authorList>
    </citation>
    <scope>NUCLEOTIDE SEQUENCE [LARGE SCALE GENOMIC DNA]</scope>
    <source>
        <strain evidence="2">ATCC 39867 / T7901</strain>
    </source>
</reference>
<dbReference type="GO" id="GO:0006400">
    <property type="term" value="P:tRNA modification"/>
    <property type="evidence" value="ECO:0007669"/>
    <property type="project" value="InterPro"/>
</dbReference>
<organism evidence="1 2">
    <name type="scientific">Teredinibacter turnerae (strain ATCC 39867 / T7901)</name>
    <dbReference type="NCBI Taxonomy" id="377629"/>
    <lineage>
        <taxon>Bacteria</taxon>
        <taxon>Pseudomonadati</taxon>
        <taxon>Pseudomonadota</taxon>
        <taxon>Gammaproteobacteria</taxon>
        <taxon>Cellvibrionales</taxon>
        <taxon>Cellvibrionaceae</taxon>
        <taxon>Teredinibacter</taxon>
    </lineage>
</organism>
<dbReference type="InterPro" id="IPR010386">
    <property type="entry name" value="tRNA-Hydrxlase_MiaE"/>
</dbReference>
<dbReference type="EMBL" id="CP001614">
    <property type="protein sequence ID" value="ACR12030.1"/>
    <property type="molecule type" value="Genomic_DNA"/>
</dbReference>
<dbReference type="GO" id="GO:0045301">
    <property type="term" value="F:tRNA 2-(methylsulfanyl)-N(6)-isopentenyladenosine(37) hydroxylase activity"/>
    <property type="evidence" value="ECO:0007669"/>
    <property type="project" value="InterPro"/>
</dbReference>
<dbReference type="PANTHER" id="PTHR42637">
    <property type="entry name" value="TRNA-(MS[2]IO[6]A)-HYDROXYLASE"/>
    <property type="match status" value="1"/>
</dbReference>
<dbReference type="PIRSF" id="PIRSF020736">
    <property type="entry name" value="MiaE"/>
    <property type="match status" value="1"/>
</dbReference>
<evidence type="ECO:0000313" key="2">
    <source>
        <dbReference type="Proteomes" id="UP000009080"/>
    </source>
</evidence>
<dbReference type="KEGG" id="ttu:TERTU_0976"/>
<dbReference type="Proteomes" id="UP000009080">
    <property type="component" value="Chromosome"/>
</dbReference>
<dbReference type="eggNOG" id="COG4445">
    <property type="taxonomic scope" value="Bacteria"/>
</dbReference>
<dbReference type="STRING" id="377629.TERTU_0976"/>
<dbReference type="RefSeq" id="WP_015818142.1">
    <property type="nucleotide sequence ID" value="NC_012997.1"/>
</dbReference>
<dbReference type="InterPro" id="IPR012347">
    <property type="entry name" value="Ferritin-like"/>
</dbReference>
<sequence length="190" mass="21395">MFELRYTTTPAWTQAVLDDFNAFLIDHAAAEKKASGMAVSMLSHYPDKPDIVLAMSDLAIEEMAHFREVIKIMIERGLQLAPDTRDPYVNQLRKLSRAGTDVYLLDRLLLGSVIEARGCERFGLIAQALPVGSMKDFYIAIAESESRHEDLFLKLALNYFAEQTVTERLNEILDAEAEIVRQLPIVAALH</sequence>
<dbReference type="HOGENOM" id="CLU_056571_1_0_6"/>
<protein>
    <submittedName>
        <fullName evidence="1">tRNA hydroxylase-like protein</fullName>
    </submittedName>
</protein>
<dbReference type="InterPro" id="IPR009078">
    <property type="entry name" value="Ferritin-like_SF"/>
</dbReference>
<accession>C5BQC8</accession>
<dbReference type="OrthoDB" id="9802518at2"/>
<keyword evidence="2" id="KW-1185">Reference proteome</keyword>
<dbReference type="Gene3D" id="1.20.1260.10">
    <property type="match status" value="1"/>
</dbReference>
<dbReference type="CDD" id="cd07910">
    <property type="entry name" value="MiaE"/>
    <property type="match status" value="1"/>
</dbReference>
<dbReference type="PANTHER" id="PTHR42637:SF1">
    <property type="entry name" value="TRNA 2-(METHYLSULFANYL)-N(6)-ISOPENTENYLADENOSINE(37) HYDROXYLASE"/>
    <property type="match status" value="1"/>
</dbReference>
<dbReference type="AlphaFoldDB" id="C5BQC8"/>
<evidence type="ECO:0000313" key="1">
    <source>
        <dbReference type="EMBL" id="ACR12030.1"/>
    </source>
</evidence>
<dbReference type="SUPFAM" id="SSF47240">
    <property type="entry name" value="Ferritin-like"/>
    <property type="match status" value="1"/>
</dbReference>